<dbReference type="Gene3D" id="3.30.310.210">
    <property type="match status" value="2"/>
</dbReference>
<dbReference type="InterPro" id="IPR004088">
    <property type="entry name" value="KH_dom_type_1"/>
</dbReference>
<comment type="caution">
    <text evidence="4">The sequence shown here is derived from an EMBL/GenBank/DDBJ whole genome shotgun (WGS) entry which is preliminary data.</text>
</comment>
<dbReference type="PANTHER" id="PTHR10288">
    <property type="entry name" value="KH DOMAIN CONTAINING RNA BINDING PROTEIN"/>
    <property type="match status" value="1"/>
</dbReference>
<feature type="region of interest" description="Disordered" evidence="2">
    <location>
        <begin position="388"/>
        <end position="407"/>
    </location>
</feature>
<reference evidence="4 5" key="1">
    <citation type="submission" date="2019-09" db="EMBL/GenBank/DDBJ databases">
        <authorList>
            <person name="Ou C."/>
        </authorList>
    </citation>
    <scope>NUCLEOTIDE SEQUENCE [LARGE SCALE GENOMIC DNA]</scope>
    <source>
        <strain evidence="4">S2</strain>
        <tissue evidence="4">Leaf</tissue>
    </source>
</reference>
<feature type="region of interest" description="Disordered" evidence="2">
    <location>
        <begin position="430"/>
        <end position="489"/>
    </location>
</feature>
<name>A0A5N5G9T3_9ROSA</name>
<dbReference type="SUPFAM" id="SSF54791">
    <property type="entry name" value="Eukaryotic type KH-domain (KH-domain type I)"/>
    <property type="match status" value="2"/>
</dbReference>
<sequence>MHGNNRNFFKKRPNIQFKRRGGNNNYKKGKWNDSSSKQPSEDYQLLNTVYRILCPSKKIGGVIGKGSNIVKALKRRPPAKIKVSDSLLGSDERVIIIYISPTKISRKQNNHENLAEGNEMEPHCAAQDALLKVHDRIVEEDRFGGVTFDDDNENSVVTTRLLVPNNMVGCPSCRSASNLWWKLMNWCWYSFNFCAPRMFSNIGNNISAKPNMTKRALYEVSNLQHQNPRKEKPPSIFPMPFFHLEIQCCLIRLLPTLFFMKILCSAGKFGGIIDKGGFNVKQLQLETGAKIHALWNPRSQTIVTILELQNRTIINETRRRTQADNHIYSKDDRPTFWFILTYQIPPTASGYPRVNYAMEGKIPTNAVDFPGIVGRSISTIREVDVSRAQLQDSHGGGSEHSVEISDQNVSSLSGSYHYVNAPQVSYHEMNPQQSPYKLNPQHSPHLINPQHSPYTLNPQHSPYRINPQHSPYQVNASYSPYRINAQESP</sequence>
<dbReference type="CDD" id="cd22459">
    <property type="entry name" value="KH-I_PEPPER_rpt1_like"/>
    <property type="match status" value="1"/>
</dbReference>
<feature type="compositionally biased region" description="Polar residues" evidence="2">
    <location>
        <begin position="449"/>
        <end position="460"/>
    </location>
</feature>
<organism evidence="4 5">
    <name type="scientific">Pyrus ussuriensis x Pyrus communis</name>
    <dbReference type="NCBI Taxonomy" id="2448454"/>
    <lineage>
        <taxon>Eukaryota</taxon>
        <taxon>Viridiplantae</taxon>
        <taxon>Streptophyta</taxon>
        <taxon>Embryophyta</taxon>
        <taxon>Tracheophyta</taxon>
        <taxon>Spermatophyta</taxon>
        <taxon>Magnoliopsida</taxon>
        <taxon>eudicotyledons</taxon>
        <taxon>Gunneridae</taxon>
        <taxon>Pentapetalae</taxon>
        <taxon>rosids</taxon>
        <taxon>fabids</taxon>
        <taxon>Rosales</taxon>
        <taxon>Rosaceae</taxon>
        <taxon>Amygdaloideae</taxon>
        <taxon>Maleae</taxon>
        <taxon>Pyrus</taxon>
    </lineage>
</organism>
<feature type="region of interest" description="Disordered" evidence="2">
    <location>
        <begin position="1"/>
        <end position="39"/>
    </location>
</feature>
<reference evidence="5" key="2">
    <citation type="submission" date="2019-10" db="EMBL/GenBank/DDBJ databases">
        <title>A de novo genome assembly of a pear dwarfing rootstock.</title>
        <authorList>
            <person name="Wang F."/>
            <person name="Wang J."/>
            <person name="Li S."/>
            <person name="Zhang Y."/>
            <person name="Fang M."/>
            <person name="Ma L."/>
            <person name="Zhao Y."/>
            <person name="Jiang S."/>
        </authorList>
    </citation>
    <scope>NUCLEOTIDE SEQUENCE [LARGE SCALE GENOMIC DNA]</scope>
</reference>
<feature type="domain" description="K Homology" evidence="3">
    <location>
        <begin position="50"/>
        <end position="97"/>
    </location>
</feature>
<dbReference type="GO" id="GO:0003723">
    <property type="term" value="F:RNA binding"/>
    <property type="evidence" value="ECO:0007669"/>
    <property type="project" value="UniProtKB-UniRule"/>
</dbReference>
<dbReference type="OrthoDB" id="442947at2759"/>
<evidence type="ECO:0000259" key="3">
    <source>
        <dbReference type="Pfam" id="PF00013"/>
    </source>
</evidence>
<feature type="compositionally biased region" description="Polar residues" evidence="2">
    <location>
        <begin position="467"/>
        <end position="478"/>
    </location>
</feature>
<reference evidence="4 5" key="3">
    <citation type="submission" date="2019-11" db="EMBL/GenBank/DDBJ databases">
        <title>A de novo genome assembly of a pear dwarfing rootstock.</title>
        <authorList>
            <person name="Wang F."/>
            <person name="Wang J."/>
            <person name="Li S."/>
            <person name="Zhang Y."/>
            <person name="Fang M."/>
            <person name="Ma L."/>
            <person name="Zhao Y."/>
            <person name="Jiang S."/>
        </authorList>
    </citation>
    <scope>NUCLEOTIDE SEQUENCE [LARGE SCALE GENOMIC DNA]</scope>
    <source>
        <strain evidence="4">S2</strain>
        <tissue evidence="4">Leaf</tissue>
    </source>
</reference>
<dbReference type="EMBL" id="SMOL01000487">
    <property type="protein sequence ID" value="KAB2610471.1"/>
    <property type="molecule type" value="Genomic_DNA"/>
</dbReference>
<protein>
    <submittedName>
        <fullName evidence="4">KH domain-containing protein</fullName>
    </submittedName>
</protein>
<proteinExistence type="predicted"/>
<evidence type="ECO:0000256" key="2">
    <source>
        <dbReference type="SAM" id="MobiDB-lite"/>
    </source>
</evidence>
<feature type="compositionally biased region" description="Polar residues" evidence="2">
    <location>
        <begin position="430"/>
        <end position="442"/>
    </location>
</feature>
<gene>
    <name evidence="4" type="ORF">D8674_018503</name>
</gene>
<feature type="domain" description="K Homology" evidence="3">
    <location>
        <begin position="261"/>
        <end position="305"/>
    </location>
</feature>
<dbReference type="Proteomes" id="UP000327157">
    <property type="component" value="Chromosome 17"/>
</dbReference>
<dbReference type="AlphaFoldDB" id="A0A5N5G9T3"/>
<accession>A0A5N5G9T3</accession>
<dbReference type="PROSITE" id="PS50084">
    <property type="entry name" value="KH_TYPE_1"/>
    <property type="match status" value="1"/>
</dbReference>
<dbReference type="Pfam" id="PF00013">
    <property type="entry name" value="KH_1"/>
    <property type="match status" value="2"/>
</dbReference>
<dbReference type="InterPro" id="IPR036612">
    <property type="entry name" value="KH_dom_type_1_sf"/>
</dbReference>
<evidence type="ECO:0000313" key="4">
    <source>
        <dbReference type="EMBL" id="KAB2610471.1"/>
    </source>
</evidence>
<evidence type="ECO:0000256" key="1">
    <source>
        <dbReference type="PROSITE-ProRule" id="PRU00117"/>
    </source>
</evidence>
<keyword evidence="1" id="KW-0694">RNA-binding</keyword>
<evidence type="ECO:0000313" key="5">
    <source>
        <dbReference type="Proteomes" id="UP000327157"/>
    </source>
</evidence>
<feature type="compositionally biased region" description="Basic residues" evidence="2">
    <location>
        <begin position="8"/>
        <end position="21"/>
    </location>
</feature>
<keyword evidence="5" id="KW-1185">Reference proteome</keyword>